<feature type="domain" description="MacB-like periplasmic core" evidence="8">
    <location>
        <begin position="430"/>
        <end position="635"/>
    </location>
</feature>
<dbReference type="Pfam" id="PF02687">
    <property type="entry name" value="FtsX"/>
    <property type="match status" value="2"/>
</dbReference>
<evidence type="ECO:0000256" key="3">
    <source>
        <dbReference type="ARBA" id="ARBA00022692"/>
    </source>
</evidence>
<evidence type="ECO:0000256" key="6">
    <source>
        <dbReference type="SAM" id="Phobius"/>
    </source>
</evidence>
<dbReference type="GO" id="GO:0005886">
    <property type="term" value="C:plasma membrane"/>
    <property type="evidence" value="ECO:0007669"/>
    <property type="project" value="UniProtKB-SubCell"/>
</dbReference>
<feature type="transmembrane region" description="Helical" evidence="6">
    <location>
        <begin position="419"/>
        <end position="443"/>
    </location>
</feature>
<gene>
    <name evidence="9" type="ORF">SAMN05660236_1008</name>
</gene>
<dbReference type="PANTHER" id="PTHR30572">
    <property type="entry name" value="MEMBRANE COMPONENT OF TRANSPORTER-RELATED"/>
    <property type="match status" value="1"/>
</dbReference>
<dbReference type="InterPro" id="IPR025857">
    <property type="entry name" value="MacB_PCD"/>
</dbReference>
<accession>A0A1T5JDY0</accession>
<dbReference type="RefSeq" id="WP_079685587.1">
    <property type="nucleotide sequence ID" value="NZ_FUZU01000001.1"/>
</dbReference>
<feature type="domain" description="ABC3 transporter permease C-terminal" evidence="7">
    <location>
        <begin position="676"/>
        <end position="791"/>
    </location>
</feature>
<dbReference type="Pfam" id="PF12704">
    <property type="entry name" value="MacB_PCD"/>
    <property type="match status" value="2"/>
</dbReference>
<feature type="transmembrane region" description="Helical" evidence="6">
    <location>
        <begin position="327"/>
        <end position="354"/>
    </location>
</feature>
<evidence type="ECO:0000256" key="5">
    <source>
        <dbReference type="ARBA" id="ARBA00023136"/>
    </source>
</evidence>
<proteinExistence type="predicted"/>
<keyword evidence="4 6" id="KW-1133">Transmembrane helix</keyword>
<evidence type="ECO:0000259" key="7">
    <source>
        <dbReference type="Pfam" id="PF02687"/>
    </source>
</evidence>
<feature type="transmembrane region" description="Helical" evidence="6">
    <location>
        <begin position="280"/>
        <end position="302"/>
    </location>
</feature>
<reference evidence="9 10" key="1">
    <citation type="submission" date="2017-02" db="EMBL/GenBank/DDBJ databases">
        <authorList>
            <person name="Peterson S.W."/>
        </authorList>
    </citation>
    <scope>NUCLEOTIDE SEQUENCE [LARGE SCALE GENOMIC DNA]</scope>
    <source>
        <strain evidence="9 10">DSM 25262</strain>
    </source>
</reference>
<evidence type="ECO:0000256" key="4">
    <source>
        <dbReference type="ARBA" id="ARBA00022989"/>
    </source>
</evidence>
<dbReference type="PANTHER" id="PTHR30572:SF18">
    <property type="entry name" value="ABC-TYPE MACROLIDE FAMILY EXPORT SYSTEM PERMEASE COMPONENT 2"/>
    <property type="match status" value="1"/>
</dbReference>
<dbReference type="Proteomes" id="UP000190961">
    <property type="component" value="Unassembled WGS sequence"/>
</dbReference>
<dbReference type="InterPro" id="IPR050250">
    <property type="entry name" value="Macrolide_Exporter_MacB"/>
</dbReference>
<evidence type="ECO:0000256" key="1">
    <source>
        <dbReference type="ARBA" id="ARBA00004651"/>
    </source>
</evidence>
<feature type="transmembrane region" description="Helical" evidence="6">
    <location>
        <begin position="717"/>
        <end position="741"/>
    </location>
</feature>
<dbReference type="GO" id="GO:0022857">
    <property type="term" value="F:transmembrane transporter activity"/>
    <property type="evidence" value="ECO:0007669"/>
    <property type="project" value="TreeGrafter"/>
</dbReference>
<keyword evidence="10" id="KW-1185">Reference proteome</keyword>
<feature type="domain" description="ABC3 transporter permease C-terminal" evidence="7">
    <location>
        <begin position="286"/>
        <end position="403"/>
    </location>
</feature>
<keyword evidence="5 6" id="KW-0472">Membrane</keyword>
<dbReference type="AlphaFoldDB" id="A0A1T5JDY0"/>
<feature type="transmembrane region" description="Helical" evidence="6">
    <location>
        <begin position="374"/>
        <end position="398"/>
    </location>
</feature>
<keyword evidence="3 6" id="KW-0812">Transmembrane</keyword>
<keyword evidence="2" id="KW-1003">Cell membrane</keyword>
<evidence type="ECO:0000313" key="10">
    <source>
        <dbReference type="Proteomes" id="UP000190961"/>
    </source>
</evidence>
<feature type="transmembrane region" description="Helical" evidence="6">
    <location>
        <begin position="21"/>
        <end position="42"/>
    </location>
</feature>
<evidence type="ECO:0000259" key="8">
    <source>
        <dbReference type="Pfam" id="PF12704"/>
    </source>
</evidence>
<dbReference type="EMBL" id="FUZU01000001">
    <property type="protein sequence ID" value="SKC49554.1"/>
    <property type="molecule type" value="Genomic_DNA"/>
</dbReference>
<feature type="domain" description="MacB-like periplasmic core" evidence="8">
    <location>
        <begin position="20"/>
        <end position="234"/>
    </location>
</feature>
<dbReference type="InterPro" id="IPR003838">
    <property type="entry name" value="ABC3_permease_C"/>
</dbReference>
<organism evidence="9 10">
    <name type="scientific">Ohtaekwangia koreensis</name>
    <dbReference type="NCBI Taxonomy" id="688867"/>
    <lineage>
        <taxon>Bacteria</taxon>
        <taxon>Pseudomonadati</taxon>
        <taxon>Bacteroidota</taxon>
        <taxon>Cytophagia</taxon>
        <taxon>Cytophagales</taxon>
        <taxon>Fulvivirgaceae</taxon>
        <taxon>Ohtaekwangia</taxon>
    </lineage>
</organism>
<comment type="subcellular location">
    <subcellularLocation>
        <location evidence="1">Cell membrane</location>
        <topology evidence="1">Multi-pass membrane protein</topology>
    </subcellularLocation>
</comment>
<protein>
    <submittedName>
        <fullName evidence="9">Putative ABC transport system permease protein</fullName>
    </submittedName>
</protein>
<feature type="transmembrane region" description="Helical" evidence="6">
    <location>
        <begin position="673"/>
        <end position="696"/>
    </location>
</feature>
<dbReference type="STRING" id="688867.SAMN05660236_1008"/>
<sequence>MLKNLFTIALRNIRKDKSYSAINILGLTIGITCSMFLLLYILDELSYDRYHTNAPNIYRVISNIKEPDNAFTWAVAQIPLADELRDNYPEVKNAVRFFGTGRNLYKNGDKEFYEERFFLADSTTFDMFSYKVLSGDANTALDEPFSIVLTKKIAQKYFATDNAVGQSFQNQQGETFKVTAVLEDVPLNSHFIFDALISKSTRPQQNPSWGNFGVYTYIQLPEGYNLDKMYASLNKIIKEKVDPIFAQYSITIKYELQRITDIHLYSKIQDEAEEGGDISYIYIFGAVAVLMLVIASINYMNLATARSTNRAKEVGIRKVMGSQRTQLIAQFITESVVIALIALVTSLILIYALLPAFNELSNKQLPFGYVLQAPVILTLLGIVIFVGVIGGSYPAFYLSGFNPVNVLKGKLSAKGGNAFFRKSLVVVQFSISIFMLISTLVVFDQLQYMRNKDLGFSKERVVRVALSSEEQERKAPVLAERMRQANGVAWAGTANSSPGQGIGKLLLQVEDNEGKLSERGVDLYGADFDYVKTLGMTIVQGRDFSRDIVSDTTYAVLVNEAMVRRMAWKDPIGKKFVFKGNGPNNTDIEKRVVGVVKDYNQNSLYDAIEPLMILLSTRNGYLFVKTKEGDVKESLASIESIWREVNPGLPFEYQFLDQDFNSQYKSDEKRSQIFTAFSALTITIACLGLLGLAAFTTQQRYKEIGVRKVIGASVNSLVVLVSKEFFLLVGIGMIIAFPMAWYFTNSWLQKFAYRIELAGEWLTFMASALLAFAITLITVGYHVLRAASANPVKALRDE</sequence>
<evidence type="ECO:0000256" key="2">
    <source>
        <dbReference type="ARBA" id="ARBA00022475"/>
    </source>
</evidence>
<evidence type="ECO:0000313" key="9">
    <source>
        <dbReference type="EMBL" id="SKC49554.1"/>
    </source>
</evidence>
<feature type="transmembrane region" description="Helical" evidence="6">
    <location>
        <begin position="761"/>
        <end position="784"/>
    </location>
</feature>
<name>A0A1T5JDY0_9BACT</name>
<dbReference type="OrthoDB" id="5933722at2"/>